<evidence type="ECO:0000313" key="2">
    <source>
        <dbReference type="EMBL" id="TQL51007.1"/>
    </source>
</evidence>
<dbReference type="Proteomes" id="UP000319516">
    <property type="component" value="Unassembled WGS sequence"/>
</dbReference>
<keyword evidence="3" id="KW-1185">Reference proteome</keyword>
<keyword evidence="1" id="KW-1133">Transmembrane helix</keyword>
<comment type="caution">
    <text evidence="2">The sequence shown here is derived from an EMBL/GenBank/DDBJ whole genome shotgun (WGS) entry which is preliminary data.</text>
</comment>
<dbReference type="EMBL" id="VFOP01000001">
    <property type="protein sequence ID" value="TQL51007.1"/>
    <property type="molecule type" value="Genomic_DNA"/>
</dbReference>
<gene>
    <name evidence="2" type="ORF">FB467_2140</name>
</gene>
<evidence type="ECO:0000313" key="3">
    <source>
        <dbReference type="Proteomes" id="UP000319516"/>
    </source>
</evidence>
<proteinExistence type="predicted"/>
<keyword evidence="1" id="KW-0472">Membrane</keyword>
<name>A0A542YSF8_9MICO</name>
<protein>
    <submittedName>
        <fullName evidence="2">Uncharacterized protein</fullName>
    </submittedName>
</protein>
<feature type="transmembrane region" description="Helical" evidence="1">
    <location>
        <begin position="41"/>
        <end position="58"/>
    </location>
</feature>
<keyword evidence="1" id="KW-0812">Transmembrane</keyword>
<evidence type="ECO:0000256" key="1">
    <source>
        <dbReference type="SAM" id="Phobius"/>
    </source>
</evidence>
<sequence length="461" mass="47999">MSDEREMVQLLDRAVQEGPPLRIDAAAVVAAGRGRVRRRRLTGLGATVVLAGGVWLGGSQLAGGEHADVPPPAATGQVGVVPMEEGVNLLGHEFSVSLSEETHGELVLTQEDDPDRRQFVLGPPAGSEVQFQRTPAGVVVAVPGWDPGQPAPVDVQVRTSDGATRWVESTDSLVVQTPEAAVALLTVPAEPGEVLAVAQVRLADDTVLEEVSATFPPPVLEVTVGDGGYGLSLDGAELQRARSLPGDLDVWTSQSRTVVLSPADDGQWSVVLFRNQVSGFPALQDALDVDGRSMTVRVYEGLVADDVADVLLGRGDEMSLGSGETVLTEQVASIGGVACYVPSVDFWCVRPSLAAEGYPGELAPGVAPLSAGFADPYILGGDNSEGILEFVVAQRVPEGAVGGALELPGGEPVSAEVVRLGGSALAVARATAPAQDEDRALEEWTELMTSMDGFTWDYGSD</sequence>
<dbReference type="RefSeq" id="WP_141785062.1">
    <property type="nucleotide sequence ID" value="NZ_BAAAIK010000007.1"/>
</dbReference>
<reference evidence="2 3" key="1">
    <citation type="submission" date="2019-06" db="EMBL/GenBank/DDBJ databases">
        <title>Sequencing the genomes of 1000 actinobacteria strains.</title>
        <authorList>
            <person name="Klenk H.-P."/>
        </authorList>
    </citation>
    <scope>NUCLEOTIDE SEQUENCE [LARGE SCALE GENOMIC DNA]</scope>
    <source>
        <strain evidence="2 3">DSM 12335</strain>
    </source>
</reference>
<organism evidence="2 3">
    <name type="scientific">Ornithinicoccus hortensis</name>
    <dbReference type="NCBI Taxonomy" id="82346"/>
    <lineage>
        <taxon>Bacteria</taxon>
        <taxon>Bacillati</taxon>
        <taxon>Actinomycetota</taxon>
        <taxon>Actinomycetes</taxon>
        <taxon>Micrococcales</taxon>
        <taxon>Intrasporangiaceae</taxon>
        <taxon>Ornithinicoccus</taxon>
    </lineage>
</organism>
<dbReference type="AlphaFoldDB" id="A0A542YSF8"/>
<accession>A0A542YSF8</accession>